<evidence type="ECO:0000313" key="2">
    <source>
        <dbReference type="Proteomes" id="UP001603857"/>
    </source>
</evidence>
<accession>A0ABD1LQE2</accession>
<proteinExistence type="predicted"/>
<sequence>MYSRKYLSSEFHEIDLSPTTMPLNLCEKQTGLDDLSNVRTLFSSYVIVQQPLVDVGRL</sequence>
<name>A0ABD1LQE2_9FABA</name>
<keyword evidence="2" id="KW-1185">Reference proteome</keyword>
<dbReference type="AlphaFoldDB" id="A0ABD1LQE2"/>
<evidence type="ECO:0000313" key="1">
    <source>
        <dbReference type="EMBL" id="KAL2325703.1"/>
    </source>
</evidence>
<protein>
    <submittedName>
        <fullName evidence="1">Uncharacterized protein</fullName>
    </submittedName>
</protein>
<organism evidence="1 2">
    <name type="scientific">Flemingia macrophylla</name>
    <dbReference type="NCBI Taxonomy" id="520843"/>
    <lineage>
        <taxon>Eukaryota</taxon>
        <taxon>Viridiplantae</taxon>
        <taxon>Streptophyta</taxon>
        <taxon>Embryophyta</taxon>
        <taxon>Tracheophyta</taxon>
        <taxon>Spermatophyta</taxon>
        <taxon>Magnoliopsida</taxon>
        <taxon>eudicotyledons</taxon>
        <taxon>Gunneridae</taxon>
        <taxon>Pentapetalae</taxon>
        <taxon>rosids</taxon>
        <taxon>fabids</taxon>
        <taxon>Fabales</taxon>
        <taxon>Fabaceae</taxon>
        <taxon>Papilionoideae</taxon>
        <taxon>50 kb inversion clade</taxon>
        <taxon>NPAAA clade</taxon>
        <taxon>indigoferoid/millettioid clade</taxon>
        <taxon>Phaseoleae</taxon>
        <taxon>Flemingia</taxon>
    </lineage>
</organism>
<reference evidence="1 2" key="1">
    <citation type="submission" date="2024-08" db="EMBL/GenBank/DDBJ databases">
        <title>Insights into the chromosomal genome structure of Flemingia macrophylla.</title>
        <authorList>
            <person name="Ding Y."/>
            <person name="Zhao Y."/>
            <person name="Bi W."/>
            <person name="Wu M."/>
            <person name="Zhao G."/>
            <person name="Gong Y."/>
            <person name="Li W."/>
            <person name="Zhang P."/>
        </authorList>
    </citation>
    <scope>NUCLEOTIDE SEQUENCE [LARGE SCALE GENOMIC DNA]</scope>
    <source>
        <strain evidence="1">DYQJB</strain>
        <tissue evidence="1">Leaf</tissue>
    </source>
</reference>
<gene>
    <name evidence="1" type="ORF">Fmac_024761</name>
</gene>
<comment type="caution">
    <text evidence="1">The sequence shown here is derived from an EMBL/GenBank/DDBJ whole genome shotgun (WGS) entry which is preliminary data.</text>
</comment>
<dbReference type="EMBL" id="JBGMDY010000008">
    <property type="protein sequence ID" value="KAL2325703.1"/>
    <property type="molecule type" value="Genomic_DNA"/>
</dbReference>
<dbReference type="Proteomes" id="UP001603857">
    <property type="component" value="Unassembled WGS sequence"/>
</dbReference>